<evidence type="ECO:0000256" key="2">
    <source>
        <dbReference type="ARBA" id="ARBA00022605"/>
    </source>
</evidence>
<comment type="caution">
    <text evidence="9">The sequence shown here is derived from an EMBL/GenBank/DDBJ whole genome shotgun (WGS) entry which is preliminary data.</text>
</comment>
<dbReference type="GO" id="GO:0055129">
    <property type="term" value="P:L-proline biosynthetic process"/>
    <property type="evidence" value="ECO:0007669"/>
    <property type="project" value="UniProtKB-UniRule"/>
</dbReference>
<comment type="similarity">
    <text evidence="7">Belongs to the gamma-glutamyl phosphate reductase family.</text>
</comment>
<keyword evidence="3 7" id="KW-0641">Proline biosynthesis</keyword>
<protein>
    <recommendedName>
        <fullName evidence="7">Gamma-glutamyl phosphate reductase</fullName>
        <shortName evidence="7">GPR</shortName>
        <ecNumber evidence="7">1.2.1.41</ecNumber>
    </recommendedName>
    <alternativeName>
        <fullName evidence="7">Glutamate-5-semialdehyde dehydrogenase</fullName>
    </alternativeName>
    <alternativeName>
        <fullName evidence="7">Glutamyl-gamma-semialdehyde dehydrogenase</fullName>
        <shortName evidence="7">GSA dehydrogenase</shortName>
    </alternativeName>
</protein>
<evidence type="ECO:0000256" key="4">
    <source>
        <dbReference type="ARBA" id="ARBA00022857"/>
    </source>
</evidence>
<dbReference type="Gene3D" id="3.40.309.10">
    <property type="entry name" value="Aldehyde Dehydrogenase, Chain A, domain 2"/>
    <property type="match status" value="1"/>
</dbReference>
<proteinExistence type="inferred from homology"/>
<dbReference type="UniPathway" id="UPA00098">
    <property type="reaction ID" value="UER00360"/>
</dbReference>
<evidence type="ECO:0000259" key="8">
    <source>
        <dbReference type="Pfam" id="PF00171"/>
    </source>
</evidence>
<dbReference type="EMBL" id="JNAH01000002">
    <property type="protein sequence ID" value="KGF88972.1"/>
    <property type="molecule type" value="Genomic_DNA"/>
</dbReference>
<evidence type="ECO:0000256" key="1">
    <source>
        <dbReference type="ARBA" id="ARBA00004985"/>
    </source>
</evidence>
<accession>A0A0A1ZHB1</accession>
<keyword evidence="2 7" id="KW-0028">Amino-acid biosynthesis</keyword>
<dbReference type="PROSITE" id="PS01223">
    <property type="entry name" value="PROA"/>
    <property type="match status" value="1"/>
</dbReference>
<dbReference type="InterPro" id="IPR016163">
    <property type="entry name" value="Ald_DH_C"/>
</dbReference>
<dbReference type="GO" id="GO:0050661">
    <property type="term" value="F:NADP binding"/>
    <property type="evidence" value="ECO:0007669"/>
    <property type="project" value="InterPro"/>
</dbReference>
<dbReference type="RefSeq" id="WP_032523721.1">
    <property type="nucleotide sequence ID" value="NZ_CP138934.1"/>
</dbReference>
<evidence type="ECO:0000256" key="6">
    <source>
        <dbReference type="ARBA" id="ARBA00049024"/>
    </source>
</evidence>
<dbReference type="Pfam" id="PF00171">
    <property type="entry name" value="Aldedh"/>
    <property type="match status" value="1"/>
</dbReference>
<dbReference type="NCBIfam" id="TIGR00407">
    <property type="entry name" value="proA"/>
    <property type="match status" value="1"/>
</dbReference>
<dbReference type="eggNOG" id="COG0014">
    <property type="taxonomic scope" value="Bacteria"/>
</dbReference>
<dbReference type="OrthoDB" id="9809970at2"/>
<dbReference type="InterPro" id="IPR016162">
    <property type="entry name" value="Ald_DH_N"/>
</dbReference>
<name>A0A0A1ZHB1_PROMR</name>
<dbReference type="Proteomes" id="UP000030598">
    <property type="component" value="Unassembled WGS sequence"/>
</dbReference>
<evidence type="ECO:0000256" key="3">
    <source>
        <dbReference type="ARBA" id="ARBA00022650"/>
    </source>
</evidence>
<comment type="pathway">
    <text evidence="1 7">Amino-acid biosynthesis; L-proline biosynthesis; L-glutamate 5-semialdehyde from L-glutamate: step 2/2.</text>
</comment>
<keyword evidence="4 7" id="KW-0521">NADP</keyword>
<comment type="subcellular location">
    <subcellularLocation>
        <location evidence="7">Cytoplasm</location>
    </subcellularLocation>
</comment>
<evidence type="ECO:0000256" key="5">
    <source>
        <dbReference type="ARBA" id="ARBA00023002"/>
    </source>
</evidence>
<sequence length="436" mass="48034">MSDIFEVPQPGNDLLKKADQVRLASIKISQTDNQNRIKALNFMADYLEKNTKEILEANSEDYQRAEKKGISKALLSRLKLSKEKLNAGIDGVRKVGELADPVNQIQIKRELSKGLILERKTVPIGVIGVIFESRPDAVMQISSLAIRSGNGVILKGGSEANLTNTAIVNALQMGLYESGLDKNAICLLTSRKDSMSMLNLEKYINLIIPRGSNELVKFIQENTRIPVLGHADGICHLFIDNEANLEMALSVALDSKIQYPAACNAIETLLVHKDIAPAFLEKAIPLFNSNKVKLIGDKRSVELGLKYEASLEDWKTEYLDLILSIKIVDDLEEAITHIQEYSSKHTDGIITENSNTANKFMNVVDSAGVFHNCSTRFADGFRYGFGAEVGISTQTLPPRGPVGLEGLVTYKYFLKGDGSIVDDFSSGKAIYTHKDL</sequence>
<dbReference type="GO" id="GO:0005737">
    <property type="term" value="C:cytoplasm"/>
    <property type="evidence" value="ECO:0007669"/>
    <property type="project" value="UniProtKB-SubCell"/>
</dbReference>
<dbReference type="AlphaFoldDB" id="A0A0A1ZHB1"/>
<dbReference type="NCBIfam" id="NF001221">
    <property type="entry name" value="PRK00197.1"/>
    <property type="match status" value="1"/>
</dbReference>
<reference evidence="10" key="1">
    <citation type="journal article" date="2014" name="Sci. Data">
        <title>Genomes of diverse isolates of the marine cyanobacterium Prochlorococcus.</title>
        <authorList>
            <person name="Biller S."/>
            <person name="Berube P."/>
            <person name="Thompson J."/>
            <person name="Kelly L."/>
            <person name="Roggensack S."/>
            <person name="Awad L."/>
            <person name="Roache-Johnson K."/>
            <person name="Ding H."/>
            <person name="Giovannoni S.J."/>
            <person name="Moore L.R."/>
            <person name="Chisholm S.W."/>
        </authorList>
    </citation>
    <scope>NUCLEOTIDE SEQUENCE [LARGE SCALE GENOMIC DNA]</scope>
    <source>
        <strain evidence="10">GP2</strain>
    </source>
</reference>
<dbReference type="FunFam" id="3.40.309.10:FF:000006">
    <property type="entry name" value="Gamma-glutamyl phosphate reductase"/>
    <property type="match status" value="1"/>
</dbReference>
<comment type="function">
    <text evidence="7">Catalyzes the NADPH-dependent reduction of L-glutamate 5-phosphate into L-glutamate 5-semialdehyde and phosphate. The product spontaneously undergoes cyclization to form 1-pyrroline-5-carboxylate.</text>
</comment>
<dbReference type="Gene3D" id="3.40.605.10">
    <property type="entry name" value="Aldehyde Dehydrogenase, Chain A, domain 1"/>
    <property type="match status" value="1"/>
</dbReference>
<dbReference type="EC" id="1.2.1.41" evidence="7"/>
<dbReference type="InterPro" id="IPR000965">
    <property type="entry name" value="GPR_dom"/>
</dbReference>
<dbReference type="InterPro" id="IPR016161">
    <property type="entry name" value="Ald_DH/histidinol_DH"/>
</dbReference>
<dbReference type="InterPro" id="IPR015590">
    <property type="entry name" value="Aldehyde_DH_dom"/>
</dbReference>
<dbReference type="HAMAP" id="MF_00412">
    <property type="entry name" value="ProA"/>
    <property type="match status" value="1"/>
</dbReference>
<comment type="catalytic activity">
    <reaction evidence="6 7">
        <text>L-glutamate 5-semialdehyde + phosphate + NADP(+) = L-glutamyl 5-phosphate + NADPH + H(+)</text>
        <dbReference type="Rhea" id="RHEA:19541"/>
        <dbReference type="ChEBI" id="CHEBI:15378"/>
        <dbReference type="ChEBI" id="CHEBI:43474"/>
        <dbReference type="ChEBI" id="CHEBI:57783"/>
        <dbReference type="ChEBI" id="CHEBI:58066"/>
        <dbReference type="ChEBI" id="CHEBI:58274"/>
        <dbReference type="ChEBI" id="CHEBI:58349"/>
        <dbReference type="EC" id="1.2.1.41"/>
    </reaction>
</comment>
<dbReference type="PANTHER" id="PTHR11063:SF8">
    <property type="entry name" value="DELTA-1-PYRROLINE-5-CARBOXYLATE SYNTHASE"/>
    <property type="match status" value="1"/>
</dbReference>
<keyword evidence="5 7" id="KW-0560">Oxidoreductase</keyword>
<dbReference type="SUPFAM" id="SSF53720">
    <property type="entry name" value="ALDH-like"/>
    <property type="match status" value="1"/>
</dbReference>
<feature type="domain" description="Aldehyde dehydrogenase" evidence="8">
    <location>
        <begin position="27"/>
        <end position="293"/>
    </location>
</feature>
<dbReference type="STRING" id="59925.EU91_0085"/>
<dbReference type="PANTHER" id="PTHR11063">
    <property type="entry name" value="GLUTAMATE SEMIALDEHYDE DEHYDROGENASE"/>
    <property type="match status" value="1"/>
</dbReference>
<dbReference type="GO" id="GO:0004350">
    <property type="term" value="F:glutamate-5-semialdehyde dehydrogenase activity"/>
    <property type="evidence" value="ECO:0007669"/>
    <property type="project" value="UniProtKB-UniRule"/>
</dbReference>
<evidence type="ECO:0000313" key="10">
    <source>
        <dbReference type="Proteomes" id="UP000030598"/>
    </source>
</evidence>
<evidence type="ECO:0000313" key="9">
    <source>
        <dbReference type="EMBL" id="KGF88972.1"/>
    </source>
</evidence>
<gene>
    <name evidence="7" type="primary">proA</name>
    <name evidence="9" type="ORF">EU91_0085</name>
</gene>
<dbReference type="CDD" id="cd07079">
    <property type="entry name" value="ALDH_F18-19_ProA-GPR"/>
    <property type="match status" value="1"/>
</dbReference>
<dbReference type="PIRSF" id="PIRSF000151">
    <property type="entry name" value="GPR"/>
    <property type="match status" value="1"/>
</dbReference>
<dbReference type="InterPro" id="IPR012134">
    <property type="entry name" value="Glu-5-SA_DH"/>
</dbReference>
<organism evidence="9 10">
    <name type="scientific">Prochlorococcus marinus str. GP2</name>
    <dbReference type="NCBI Taxonomy" id="59925"/>
    <lineage>
        <taxon>Bacteria</taxon>
        <taxon>Bacillati</taxon>
        <taxon>Cyanobacteriota</taxon>
        <taxon>Cyanophyceae</taxon>
        <taxon>Synechococcales</taxon>
        <taxon>Prochlorococcaceae</taxon>
        <taxon>Prochlorococcus</taxon>
    </lineage>
</organism>
<evidence type="ECO:0000256" key="7">
    <source>
        <dbReference type="HAMAP-Rule" id="MF_00412"/>
    </source>
</evidence>
<keyword evidence="7" id="KW-0963">Cytoplasm</keyword>
<dbReference type="InterPro" id="IPR020593">
    <property type="entry name" value="G-glutamylP_reductase_CS"/>
</dbReference>